<organism evidence="1 2">
    <name type="scientific">Lacipirellula parvula</name>
    <dbReference type="NCBI Taxonomy" id="2650471"/>
    <lineage>
        <taxon>Bacteria</taxon>
        <taxon>Pseudomonadati</taxon>
        <taxon>Planctomycetota</taxon>
        <taxon>Planctomycetia</taxon>
        <taxon>Pirellulales</taxon>
        <taxon>Lacipirellulaceae</taxon>
        <taxon>Lacipirellula</taxon>
    </lineage>
</organism>
<dbReference type="EMBL" id="AP021861">
    <property type="protein sequence ID" value="BBO35006.1"/>
    <property type="molecule type" value="Genomic_DNA"/>
</dbReference>
<accession>A0A5K7XKH0</accession>
<dbReference type="Proteomes" id="UP000326837">
    <property type="component" value="Chromosome"/>
</dbReference>
<evidence type="ECO:0000313" key="2">
    <source>
        <dbReference type="Proteomes" id="UP000326837"/>
    </source>
</evidence>
<reference evidence="2" key="1">
    <citation type="submission" date="2019-10" db="EMBL/GenBank/DDBJ databases">
        <title>Lacipirellula parvula gen. nov., sp. nov., representing a lineage of planctomycetes widespread in freshwater anoxic habitats, and description of the family Lacipirellulaceae.</title>
        <authorList>
            <person name="Dedysh S.N."/>
            <person name="Kulichevskaya I.S."/>
            <person name="Beletsky A.V."/>
            <person name="Rakitin A.L."/>
            <person name="Mardanov A.V."/>
            <person name="Ivanova A.A."/>
            <person name="Saltykova V.X."/>
            <person name="Rijpstra W.I.C."/>
            <person name="Sinninghe Damste J.S."/>
            <person name="Ravin N.V."/>
        </authorList>
    </citation>
    <scope>NUCLEOTIDE SEQUENCE [LARGE SCALE GENOMIC DNA]</scope>
    <source>
        <strain evidence="2">PX69</strain>
    </source>
</reference>
<dbReference type="AlphaFoldDB" id="A0A5K7XKH0"/>
<keyword evidence="2" id="KW-1185">Reference proteome</keyword>
<protein>
    <submittedName>
        <fullName evidence="1">Uncharacterized protein</fullName>
    </submittedName>
</protein>
<proteinExistence type="predicted"/>
<evidence type="ECO:0000313" key="1">
    <source>
        <dbReference type="EMBL" id="BBO35006.1"/>
    </source>
</evidence>
<sequence length="286" mass="30014">MGISGSNIVGYYIGDGIGQRGFVYNGSTFTTIEAPAPAAFTWASGIDGENIIGYYATPTSPTTSITRGFLLNGATFTTLECTLPGAVETLPTGIDGANIVGLYYDQAGYPHGFLYDGTTYVALDDPVGGGATLQGISGSQIVGSSYARAFVYDGSVFQELAPPQASLQRTVASGIDGSNIVGYYDTFGSNDNPPAFQRNGFIFDGSAYRTLNHPIAGPLGMTQPSDIDGNRVIGSYRGADGNFHGFITVVPEPAAMWLFSVAIPVMIRSARNRVAPPARQVAENRS</sequence>
<name>A0A5K7XKH0_9BACT</name>
<dbReference type="KEGG" id="lpav:PLANPX_4618"/>
<gene>
    <name evidence="1" type="ORF">PLANPX_4618</name>
</gene>